<keyword evidence="5" id="KW-1185">Reference proteome</keyword>
<dbReference type="PANTHER" id="PTHR31836">
    <property type="match status" value="1"/>
</dbReference>
<dbReference type="AlphaFoldDB" id="A0AAW0QZW5"/>
<feature type="chain" id="PRO_5043553163" description="Rare lipoprotein A (RlpA)-like double-psi beta-barrel" evidence="3">
    <location>
        <begin position="18"/>
        <end position="300"/>
    </location>
</feature>
<evidence type="ECO:0000256" key="1">
    <source>
        <dbReference type="ARBA" id="ARBA00022729"/>
    </source>
</evidence>
<dbReference type="CDD" id="cd22191">
    <property type="entry name" value="DPBB_RlpA_EXP_N-like"/>
    <property type="match status" value="1"/>
</dbReference>
<evidence type="ECO:0000256" key="3">
    <source>
        <dbReference type="SAM" id="SignalP"/>
    </source>
</evidence>
<evidence type="ECO:0000256" key="2">
    <source>
        <dbReference type="SAM" id="MobiDB-lite"/>
    </source>
</evidence>
<protein>
    <recommendedName>
        <fullName evidence="6">Rare lipoprotein A (RlpA)-like double-psi beta-barrel</fullName>
    </recommendedName>
</protein>
<feature type="compositionally biased region" description="Pro residues" evidence="2">
    <location>
        <begin position="104"/>
        <end position="125"/>
    </location>
</feature>
<dbReference type="PANTHER" id="PTHR31836:SF28">
    <property type="entry name" value="SRCR DOMAIN-CONTAINING PROTEIN-RELATED"/>
    <property type="match status" value="1"/>
</dbReference>
<dbReference type="InterPro" id="IPR051477">
    <property type="entry name" value="Expansin_CellWall"/>
</dbReference>
<evidence type="ECO:0008006" key="6">
    <source>
        <dbReference type="Google" id="ProtNLM"/>
    </source>
</evidence>
<reference evidence="4 5" key="1">
    <citation type="submission" date="2023-01" db="EMBL/GenBank/DDBJ databases">
        <title>Analysis of 21 Apiospora genomes using comparative genomics revels a genus with tremendous synthesis potential of carbohydrate active enzymes and secondary metabolites.</title>
        <authorList>
            <person name="Sorensen T."/>
        </authorList>
    </citation>
    <scope>NUCLEOTIDE SEQUENCE [LARGE SCALE GENOMIC DNA]</scope>
    <source>
        <strain evidence="4 5">CBS 117206</strain>
    </source>
</reference>
<proteinExistence type="predicted"/>
<feature type="signal peptide" evidence="3">
    <location>
        <begin position="1"/>
        <end position="17"/>
    </location>
</feature>
<evidence type="ECO:0000313" key="5">
    <source>
        <dbReference type="Proteomes" id="UP001392437"/>
    </source>
</evidence>
<comment type="caution">
    <text evidence="4">The sequence shown here is derived from an EMBL/GenBank/DDBJ whole genome shotgun (WGS) entry which is preliminary data.</text>
</comment>
<organism evidence="4 5">
    <name type="scientific">Apiospora kogelbergensis</name>
    <dbReference type="NCBI Taxonomy" id="1337665"/>
    <lineage>
        <taxon>Eukaryota</taxon>
        <taxon>Fungi</taxon>
        <taxon>Dikarya</taxon>
        <taxon>Ascomycota</taxon>
        <taxon>Pezizomycotina</taxon>
        <taxon>Sordariomycetes</taxon>
        <taxon>Xylariomycetidae</taxon>
        <taxon>Amphisphaeriales</taxon>
        <taxon>Apiosporaceae</taxon>
        <taxon>Apiospora</taxon>
    </lineage>
</organism>
<dbReference type="Gene3D" id="2.40.40.10">
    <property type="entry name" value="RlpA-like domain"/>
    <property type="match status" value="1"/>
</dbReference>
<feature type="compositionally biased region" description="Pro residues" evidence="2">
    <location>
        <begin position="133"/>
        <end position="159"/>
    </location>
</feature>
<dbReference type="Proteomes" id="UP001392437">
    <property type="component" value="Unassembled WGS sequence"/>
</dbReference>
<accession>A0AAW0QZW5</accession>
<sequence length="300" mass="30679">MKSATFATALLASVAIAQPHGHARRHLHEKRDLVVEWTTEWVTETVYVDDATTSTAAAASTTAAPAANPTPSSKAPAQFFEAPTQPQPSVPEVKPTIEAAKPVEPSPSPEPVTTSPPPSPPPPVVAPTTLIPAPKPSVASPPPPPPPASTTVVAPPPPVQNTAQPSPAPAPSAPSAPSTGGGEKKFTGDITYYQPGMGSCGYDDSAPKGNVVAVAKDWFMKVGNGKTSLGVNQPANILCDKTITISAKGKTTTATIRDSCPGCAPGSIDVTEGAFMELFGSLDVGRSEVTWWLNEAVAGA</sequence>
<feature type="compositionally biased region" description="Low complexity" evidence="2">
    <location>
        <begin position="59"/>
        <end position="77"/>
    </location>
</feature>
<dbReference type="SUPFAM" id="SSF50685">
    <property type="entry name" value="Barwin-like endoglucanases"/>
    <property type="match status" value="1"/>
</dbReference>
<keyword evidence="1 3" id="KW-0732">Signal</keyword>
<dbReference type="EMBL" id="JAQQWP010000004">
    <property type="protein sequence ID" value="KAK8120532.1"/>
    <property type="molecule type" value="Genomic_DNA"/>
</dbReference>
<dbReference type="PRINTS" id="PR01217">
    <property type="entry name" value="PRICHEXTENSN"/>
</dbReference>
<name>A0AAW0QZW5_9PEZI</name>
<gene>
    <name evidence="4" type="ORF">PG999_004652</name>
</gene>
<evidence type="ECO:0000313" key="4">
    <source>
        <dbReference type="EMBL" id="KAK8120532.1"/>
    </source>
</evidence>
<dbReference type="InterPro" id="IPR036908">
    <property type="entry name" value="RlpA-like_sf"/>
</dbReference>
<feature type="region of interest" description="Disordered" evidence="2">
    <location>
        <begin position="59"/>
        <end position="190"/>
    </location>
</feature>